<dbReference type="Proteomes" id="UP000289326">
    <property type="component" value="Chromosome"/>
</dbReference>
<protein>
    <recommendedName>
        <fullName evidence="5 11">Phosphoglycerate kinase</fullName>
        <ecNumber evidence="4 11">2.7.2.3</ecNumber>
    </recommendedName>
</protein>
<proteinExistence type="inferred from homology"/>
<evidence type="ECO:0000256" key="13">
    <source>
        <dbReference type="PIRSR" id="PIRSR000724-2"/>
    </source>
</evidence>
<feature type="binding site" evidence="12">
    <location>
        <position position="118"/>
    </location>
    <ligand>
        <name>(2R)-3-phosphoglycerate</name>
        <dbReference type="ChEBI" id="CHEBI:58272"/>
    </ligand>
</feature>
<dbReference type="PANTHER" id="PTHR11406:SF23">
    <property type="entry name" value="PHOSPHOGLYCERATE KINASE 1, CHLOROPLASTIC-RELATED"/>
    <property type="match status" value="1"/>
</dbReference>
<reference evidence="15 16" key="1">
    <citation type="submission" date="2019-01" db="EMBL/GenBank/DDBJ databases">
        <title>Complete sequence and annotation of the Mycoplasma phocirhinis strain 852T genome.</title>
        <authorList>
            <person name="Frasca S.Jr."/>
            <person name="Kutish G.F."/>
            <person name="Castellanos Gell J."/>
            <person name="Michaels D.L."/>
            <person name="Brown D.R."/>
        </authorList>
    </citation>
    <scope>NUCLEOTIDE SEQUENCE [LARGE SCALE GENOMIC DNA]</scope>
    <source>
        <strain evidence="15 16">852</strain>
    </source>
</reference>
<comment type="similarity">
    <text evidence="3 11 14">Belongs to the phosphoglycerate kinase family.</text>
</comment>
<accession>A0A4P6MM38</accession>
<dbReference type="GO" id="GO:0005829">
    <property type="term" value="C:cytosol"/>
    <property type="evidence" value="ECO:0007669"/>
    <property type="project" value="TreeGrafter"/>
</dbReference>
<comment type="subcellular location">
    <subcellularLocation>
        <location evidence="11">Cytoplasm</location>
    </subcellularLocation>
</comment>
<dbReference type="KEGG" id="mphi:EG856_01180"/>
<evidence type="ECO:0000313" key="16">
    <source>
        <dbReference type="Proteomes" id="UP000289326"/>
    </source>
</evidence>
<feature type="binding site" evidence="11">
    <location>
        <position position="293"/>
    </location>
    <ligand>
        <name>ATP</name>
        <dbReference type="ChEBI" id="CHEBI:30616"/>
    </ligand>
</feature>
<dbReference type="GO" id="GO:0006096">
    <property type="term" value="P:glycolytic process"/>
    <property type="evidence" value="ECO:0007669"/>
    <property type="project" value="UniProtKB-UniRule"/>
</dbReference>
<dbReference type="GO" id="GO:0005524">
    <property type="term" value="F:ATP binding"/>
    <property type="evidence" value="ECO:0007669"/>
    <property type="project" value="UniProtKB-KW"/>
</dbReference>
<evidence type="ECO:0000256" key="4">
    <source>
        <dbReference type="ARBA" id="ARBA00013061"/>
    </source>
</evidence>
<dbReference type="EC" id="2.7.2.3" evidence="4 11"/>
<feature type="binding site" evidence="11 12">
    <location>
        <begin position="20"/>
        <end position="22"/>
    </location>
    <ligand>
        <name>substrate</name>
    </ligand>
</feature>
<name>A0A4P6MM38_9BACT</name>
<dbReference type="SUPFAM" id="SSF53748">
    <property type="entry name" value="Phosphoglycerate kinase"/>
    <property type="match status" value="1"/>
</dbReference>
<feature type="binding site" evidence="11 13">
    <location>
        <begin position="350"/>
        <end position="353"/>
    </location>
    <ligand>
        <name>ATP</name>
        <dbReference type="ChEBI" id="CHEBI:30616"/>
    </ligand>
</feature>
<feature type="binding site" evidence="12">
    <location>
        <position position="35"/>
    </location>
    <ligand>
        <name>(2R)-3-phosphoglycerate</name>
        <dbReference type="ChEBI" id="CHEBI:58272"/>
    </ligand>
</feature>
<evidence type="ECO:0000313" key="15">
    <source>
        <dbReference type="EMBL" id="QBF34538.1"/>
    </source>
</evidence>
<dbReference type="EMBL" id="CP034841">
    <property type="protein sequence ID" value="QBF34538.1"/>
    <property type="molecule type" value="Genomic_DNA"/>
</dbReference>
<dbReference type="InterPro" id="IPR036043">
    <property type="entry name" value="Phosphoglycerate_kinase_sf"/>
</dbReference>
<evidence type="ECO:0000256" key="3">
    <source>
        <dbReference type="ARBA" id="ARBA00008982"/>
    </source>
</evidence>
<dbReference type="OrthoDB" id="9808460at2"/>
<dbReference type="PRINTS" id="PR00477">
    <property type="entry name" value="PHGLYCKINASE"/>
</dbReference>
<evidence type="ECO:0000256" key="12">
    <source>
        <dbReference type="PIRSR" id="PIRSR000724-1"/>
    </source>
</evidence>
<dbReference type="FunFam" id="3.40.50.1260:FF:000031">
    <property type="entry name" value="Phosphoglycerate kinase 1"/>
    <property type="match status" value="1"/>
</dbReference>
<keyword evidence="16" id="KW-1185">Reference proteome</keyword>
<comment type="pathway">
    <text evidence="2 11">Carbohydrate degradation; glycolysis; pyruvate from D-glyceraldehyde 3-phosphate: step 2/5.</text>
</comment>
<evidence type="ECO:0000256" key="9">
    <source>
        <dbReference type="ARBA" id="ARBA00022840"/>
    </source>
</evidence>
<evidence type="ECO:0000256" key="11">
    <source>
        <dbReference type="HAMAP-Rule" id="MF_00145"/>
    </source>
</evidence>
<keyword evidence="8 11" id="KW-0418">Kinase</keyword>
<dbReference type="GO" id="GO:0006094">
    <property type="term" value="P:gluconeogenesis"/>
    <property type="evidence" value="ECO:0007669"/>
    <property type="project" value="TreeGrafter"/>
</dbReference>
<dbReference type="GO" id="GO:0043531">
    <property type="term" value="F:ADP binding"/>
    <property type="evidence" value="ECO:0007669"/>
    <property type="project" value="TreeGrafter"/>
</dbReference>
<comment type="subunit">
    <text evidence="11">Monomer.</text>
</comment>
<evidence type="ECO:0000256" key="14">
    <source>
        <dbReference type="RuleBase" id="RU000532"/>
    </source>
</evidence>
<gene>
    <name evidence="11" type="primary">pgk</name>
    <name evidence="15" type="ORF">EG856_01180</name>
</gene>
<dbReference type="InterPro" id="IPR015824">
    <property type="entry name" value="Phosphoglycerate_kinase_N"/>
</dbReference>
<dbReference type="PANTHER" id="PTHR11406">
    <property type="entry name" value="PHOSPHOGLYCERATE KINASE"/>
    <property type="match status" value="1"/>
</dbReference>
<feature type="binding site" evidence="11">
    <location>
        <position position="155"/>
    </location>
    <ligand>
        <name>substrate</name>
    </ligand>
</feature>
<dbReference type="HAMAP" id="MF_00145">
    <property type="entry name" value="Phosphoglyc_kinase"/>
    <property type="match status" value="1"/>
</dbReference>
<dbReference type="InterPro" id="IPR001576">
    <property type="entry name" value="Phosphoglycerate_kinase"/>
</dbReference>
<feature type="binding site" evidence="12">
    <location>
        <position position="155"/>
    </location>
    <ligand>
        <name>(2R)-3-phosphoglycerate</name>
        <dbReference type="ChEBI" id="CHEBI:58272"/>
    </ligand>
</feature>
<keyword evidence="7 11" id="KW-0547">Nucleotide-binding</keyword>
<dbReference type="UniPathway" id="UPA00109">
    <property type="reaction ID" value="UER00185"/>
</dbReference>
<dbReference type="Gene3D" id="3.40.50.1260">
    <property type="entry name" value="Phosphoglycerate kinase, N-terminal domain"/>
    <property type="match status" value="2"/>
</dbReference>
<keyword evidence="6 11" id="KW-0808">Transferase</keyword>
<dbReference type="GO" id="GO:0004618">
    <property type="term" value="F:phosphoglycerate kinase activity"/>
    <property type="evidence" value="ECO:0007669"/>
    <property type="project" value="UniProtKB-UniRule"/>
</dbReference>
<evidence type="ECO:0000256" key="5">
    <source>
        <dbReference type="ARBA" id="ARBA00016471"/>
    </source>
</evidence>
<keyword evidence="11" id="KW-0963">Cytoplasm</keyword>
<evidence type="ECO:0000256" key="6">
    <source>
        <dbReference type="ARBA" id="ARBA00022679"/>
    </source>
</evidence>
<feature type="binding site" evidence="11">
    <location>
        <position position="35"/>
    </location>
    <ligand>
        <name>substrate</name>
    </ligand>
</feature>
<evidence type="ECO:0000256" key="10">
    <source>
        <dbReference type="ARBA" id="ARBA00023152"/>
    </source>
</evidence>
<feature type="binding site" evidence="11 13">
    <location>
        <position position="206"/>
    </location>
    <ligand>
        <name>ATP</name>
        <dbReference type="ChEBI" id="CHEBI:30616"/>
    </ligand>
</feature>
<feature type="binding site" evidence="11 13">
    <location>
        <position position="324"/>
    </location>
    <ligand>
        <name>ATP</name>
        <dbReference type="ChEBI" id="CHEBI:30616"/>
    </ligand>
</feature>
<dbReference type="RefSeq" id="WP_130429316.1">
    <property type="nucleotide sequence ID" value="NZ_CP034841.1"/>
</dbReference>
<evidence type="ECO:0000256" key="7">
    <source>
        <dbReference type="ARBA" id="ARBA00022741"/>
    </source>
</evidence>
<sequence length="394" mass="43473">MKKTIKDIELKNKNVTIRVDFNVPIKNGIIQSNERIVAALDTIQYALKNGAKVILLSHLSRVKNNNDLNTKSLLPVANELARLLNKKVHFSNSSSGSNLHQAVKNLNFGEILLVENTRFQDLNDKAESKNAPWLAQQWAQFSDVFINEAFATAHREHASNVGISSRVKESGIGLLIEKELNAFDLAFANEYCPFVAVVGGAKVKDKISYLTKLSQKADKILIGGAMAYTFLKAQGFEVANSLVEDDQLDFATNLMQASTAKIVLPLDNASVTSFVDVEWVYSLDQNVALGREGIDIGPKTVELFKRELQDAKLIYWNGPLGVFEKDFGSFGTREIGLFIAQSNAYSIIGGGDTISASEKFNFKHQINHVSTGGGASQQYLLERYLPAIESIQDK</sequence>
<keyword evidence="10 11" id="KW-0324">Glycolysis</keyword>
<dbReference type="PIRSF" id="PIRSF000724">
    <property type="entry name" value="Pgk"/>
    <property type="match status" value="1"/>
</dbReference>
<feature type="binding site" evidence="11">
    <location>
        <position position="118"/>
    </location>
    <ligand>
        <name>substrate</name>
    </ligand>
</feature>
<dbReference type="Pfam" id="PF00162">
    <property type="entry name" value="PGK"/>
    <property type="match status" value="1"/>
</dbReference>
<feature type="binding site" evidence="11 12">
    <location>
        <begin position="58"/>
        <end position="61"/>
    </location>
    <ligand>
        <name>substrate</name>
    </ligand>
</feature>
<comment type="catalytic activity">
    <reaction evidence="1 11 14">
        <text>(2R)-3-phosphoglycerate + ATP = (2R)-3-phospho-glyceroyl phosphate + ADP</text>
        <dbReference type="Rhea" id="RHEA:14801"/>
        <dbReference type="ChEBI" id="CHEBI:30616"/>
        <dbReference type="ChEBI" id="CHEBI:57604"/>
        <dbReference type="ChEBI" id="CHEBI:58272"/>
        <dbReference type="ChEBI" id="CHEBI:456216"/>
        <dbReference type="EC" id="2.7.2.3"/>
    </reaction>
</comment>
<dbReference type="AlphaFoldDB" id="A0A4P6MM38"/>
<evidence type="ECO:0000256" key="8">
    <source>
        <dbReference type="ARBA" id="ARBA00022777"/>
    </source>
</evidence>
<organism evidence="15 16">
    <name type="scientific">Mycoplasmopsis phocirhinis</name>
    <dbReference type="NCBI Taxonomy" id="142650"/>
    <lineage>
        <taxon>Bacteria</taxon>
        <taxon>Bacillati</taxon>
        <taxon>Mycoplasmatota</taxon>
        <taxon>Mycoplasmoidales</taxon>
        <taxon>Metamycoplasmataceae</taxon>
        <taxon>Mycoplasmopsis</taxon>
    </lineage>
</organism>
<keyword evidence="9 11" id="KW-0067">ATP-binding</keyword>
<evidence type="ECO:0000256" key="2">
    <source>
        <dbReference type="ARBA" id="ARBA00004838"/>
    </source>
</evidence>
<evidence type="ECO:0000256" key="1">
    <source>
        <dbReference type="ARBA" id="ARBA00000642"/>
    </source>
</evidence>